<reference evidence="15 16" key="1">
    <citation type="submission" date="2021-03" db="EMBL/GenBank/DDBJ databases">
        <title>Genomic Encyclopedia of Type Strains, Phase IV (KMG-IV): sequencing the most valuable type-strain genomes for metagenomic binning, comparative biology and taxonomic classification.</title>
        <authorList>
            <person name="Goeker M."/>
        </authorList>
    </citation>
    <scope>NUCLEOTIDE SEQUENCE [LARGE SCALE GENOMIC DNA]</scope>
    <source>
        <strain evidence="15 16">DSM 27138</strain>
    </source>
</reference>
<dbReference type="InterPro" id="IPR013520">
    <property type="entry name" value="Ribonucl_H"/>
</dbReference>
<evidence type="ECO:0000256" key="11">
    <source>
        <dbReference type="HAMAP-Rule" id="MF_00356"/>
    </source>
</evidence>
<dbReference type="CDD" id="cd07435">
    <property type="entry name" value="PHP_PolIIIA_POLC"/>
    <property type="match status" value="1"/>
</dbReference>
<evidence type="ECO:0000256" key="12">
    <source>
        <dbReference type="SAM" id="MobiDB-lite"/>
    </source>
</evidence>
<dbReference type="InterPro" id="IPR004805">
    <property type="entry name" value="DnaE2/DnaE/PolC"/>
</dbReference>
<dbReference type="NCBIfam" id="TIGR01405">
    <property type="entry name" value="polC_Gram_pos"/>
    <property type="match status" value="1"/>
</dbReference>
<dbReference type="Gene3D" id="2.40.50.140">
    <property type="entry name" value="Nucleic acid-binding proteins"/>
    <property type="match status" value="1"/>
</dbReference>
<comment type="similarity">
    <text evidence="11">Belongs to the DNA polymerase type-C family. PolC subfamily.</text>
</comment>
<dbReference type="InterPro" id="IPR040982">
    <property type="entry name" value="DNA_pol3_finger"/>
</dbReference>
<feature type="region of interest" description="Disordered" evidence="12">
    <location>
        <begin position="223"/>
        <end position="247"/>
    </location>
</feature>
<dbReference type="HAMAP" id="MF_00356">
    <property type="entry name" value="DNApol_PolC"/>
    <property type="match status" value="1"/>
</dbReference>
<dbReference type="NCBIfam" id="NF001688">
    <property type="entry name" value="PRK00448.1"/>
    <property type="match status" value="1"/>
</dbReference>
<dbReference type="Gene3D" id="6.10.140.1510">
    <property type="match status" value="1"/>
</dbReference>
<evidence type="ECO:0000256" key="10">
    <source>
        <dbReference type="ARBA" id="ARBA00049244"/>
    </source>
</evidence>
<protein>
    <recommendedName>
        <fullName evidence="11">DNA polymerase III PolC-type</fullName>
        <shortName evidence="11">PolIII</shortName>
        <ecNumber evidence="11">2.7.7.7</ecNumber>
    </recommendedName>
</protein>
<dbReference type="InterPro" id="IPR012337">
    <property type="entry name" value="RNaseH-like_sf"/>
</dbReference>
<dbReference type="InterPro" id="IPR003141">
    <property type="entry name" value="Pol/His_phosphatase_N"/>
</dbReference>
<dbReference type="InterPro" id="IPR012340">
    <property type="entry name" value="NA-bd_OB-fold"/>
</dbReference>
<dbReference type="NCBIfam" id="TIGR00573">
    <property type="entry name" value="dnaq"/>
    <property type="match status" value="1"/>
</dbReference>
<comment type="subcellular location">
    <subcellularLocation>
        <location evidence="11">Cytoplasm</location>
    </subcellularLocation>
</comment>
<dbReference type="Gene3D" id="1.10.150.700">
    <property type="entry name" value="PolC, middle finger domain"/>
    <property type="match status" value="1"/>
</dbReference>
<dbReference type="Proteomes" id="UP001519289">
    <property type="component" value="Unassembled WGS sequence"/>
</dbReference>
<dbReference type="GO" id="GO:0003887">
    <property type="term" value="F:DNA-directed DNA polymerase activity"/>
    <property type="evidence" value="ECO:0007669"/>
    <property type="project" value="UniProtKB-EC"/>
</dbReference>
<dbReference type="Pfam" id="PF14579">
    <property type="entry name" value="HHH_6"/>
    <property type="match status" value="1"/>
</dbReference>
<evidence type="ECO:0000256" key="6">
    <source>
        <dbReference type="ARBA" id="ARBA00022722"/>
    </source>
</evidence>
<keyword evidence="8 11" id="KW-0269">Exonuclease</keyword>
<organism evidence="15 16">
    <name type="scientific">Symbiobacterium terraclitae</name>
    <dbReference type="NCBI Taxonomy" id="557451"/>
    <lineage>
        <taxon>Bacteria</taxon>
        <taxon>Bacillati</taxon>
        <taxon>Bacillota</taxon>
        <taxon>Clostridia</taxon>
        <taxon>Eubacteriales</taxon>
        <taxon>Symbiobacteriaceae</taxon>
        <taxon>Symbiobacterium</taxon>
    </lineage>
</organism>
<dbReference type="CDD" id="cd04484">
    <property type="entry name" value="polC_OBF"/>
    <property type="match status" value="1"/>
</dbReference>
<evidence type="ECO:0000256" key="2">
    <source>
        <dbReference type="ARBA" id="ARBA00022490"/>
    </source>
</evidence>
<keyword evidence="7 11" id="KW-0378">Hydrolase</keyword>
<keyword evidence="2 11" id="KW-0963">Cytoplasm</keyword>
<dbReference type="PANTHER" id="PTHR32294">
    <property type="entry name" value="DNA POLYMERASE III SUBUNIT ALPHA"/>
    <property type="match status" value="1"/>
</dbReference>
<keyword evidence="4 11" id="KW-0548">Nucleotidyltransferase</keyword>
<dbReference type="SUPFAM" id="SSF53098">
    <property type="entry name" value="Ribonuclease H-like"/>
    <property type="match status" value="1"/>
</dbReference>
<keyword evidence="6 11" id="KW-0540">Nuclease</keyword>
<proteinExistence type="inferred from homology"/>
<keyword evidence="9 11" id="KW-0239">DNA-directed DNA polymerase</keyword>
<evidence type="ECO:0000256" key="5">
    <source>
        <dbReference type="ARBA" id="ARBA00022705"/>
    </source>
</evidence>
<evidence type="ECO:0000256" key="1">
    <source>
        <dbReference type="ARBA" id="ARBA00003452"/>
    </source>
</evidence>
<dbReference type="Pfam" id="PF07733">
    <property type="entry name" value="DNA_pol3_alpha"/>
    <property type="match status" value="2"/>
</dbReference>
<gene>
    <name evidence="11" type="primary">polC</name>
    <name evidence="15" type="ORF">J2Z79_001058</name>
</gene>
<dbReference type="SMART" id="SM00481">
    <property type="entry name" value="POLIIIAc"/>
    <property type="match status" value="1"/>
</dbReference>
<evidence type="ECO:0000313" key="16">
    <source>
        <dbReference type="Proteomes" id="UP001519289"/>
    </source>
</evidence>
<evidence type="ECO:0000256" key="3">
    <source>
        <dbReference type="ARBA" id="ARBA00022679"/>
    </source>
</evidence>
<comment type="caution">
    <text evidence="15">The sequence shown here is derived from an EMBL/GenBank/DDBJ whole genome shotgun (WGS) entry which is preliminary data.</text>
</comment>
<keyword evidence="16" id="KW-1185">Reference proteome</keyword>
<keyword evidence="3 11" id="KW-0808">Transferase</keyword>
<evidence type="ECO:0000256" key="4">
    <source>
        <dbReference type="ARBA" id="ARBA00022695"/>
    </source>
</evidence>
<accession>A0ABS4JQ53</accession>
<dbReference type="Pfam" id="PF00929">
    <property type="entry name" value="RNase_T"/>
    <property type="match status" value="1"/>
</dbReference>
<evidence type="ECO:0000313" key="15">
    <source>
        <dbReference type="EMBL" id="MBP2017673.1"/>
    </source>
</evidence>
<dbReference type="InterPro" id="IPR036397">
    <property type="entry name" value="RNaseH_sf"/>
</dbReference>
<comment type="function">
    <text evidence="1 11">Required for replicative DNA synthesis. This DNA polymerase also exhibits 3' to 5' exonuclease activity.</text>
</comment>
<dbReference type="Gene3D" id="1.10.150.870">
    <property type="match status" value="1"/>
</dbReference>
<evidence type="ECO:0000256" key="7">
    <source>
        <dbReference type="ARBA" id="ARBA00022801"/>
    </source>
</evidence>
<dbReference type="EC" id="2.7.7.7" evidence="11"/>
<dbReference type="Gene3D" id="3.30.1900.20">
    <property type="match status" value="1"/>
</dbReference>
<evidence type="ECO:0000256" key="9">
    <source>
        <dbReference type="ARBA" id="ARBA00022932"/>
    </source>
</evidence>
<dbReference type="Pfam" id="PF17657">
    <property type="entry name" value="DNA_pol3_finger"/>
    <property type="match status" value="1"/>
</dbReference>
<dbReference type="Gene3D" id="3.20.20.140">
    <property type="entry name" value="Metal-dependent hydrolases"/>
    <property type="match status" value="2"/>
</dbReference>
<dbReference type="InterPro" id="IPR029460">
    <property type="entry name" value="DNAPol_HHH"/>
</dbReference>
<feature type="domain" description="Polymerase/histidinol phosphatase N-terminal" evidence="14">
    <location>
        <begin position="369"/>
        <end position="436"/>
    </location>
</feature>
<dbReference type="InterPro" id="IPR011708">
    <property type="entry name" value="DNA_pol3_alpha_NTPase_dom"/>
</dbReference>
<dbReference type="Pfam" id="PF02811">
    <property type="entry name" value="PHP"/>
    <property type="match status" value="1"/>
</dbReference>
<dbReference type="InterPro" id="IPR004013">
    <property type="entry name" value="PHP_dom"/>
</dbReference>
<dbReference type="PANTHER" id="PTHR32294:SF5">
    <property type="entry name" value="DNA POLYMERASE III POLC-TYPE"/>
    <property type="match status" value="1"/>
</dbReference>
<dbReference type="InterPro" id="IPR006054">
    <property type="entry name" value="DnaQ"/>
</dbReference>
<dbReference type="EMBL" id="JAGGLG010000006">
    <property type="protein sequence ID" value="MBP2017673.1"/>
    <property type="molecule type" value="Genomic_DNA"/>
</dbReference>
<dbReference type="Gene3D" id="3.30.420.10">
    <property type="entry name" value="Ribonuclease H-like superfamily/Ribonuclease H"/>
    <property type="match status" value="1"/>
</dbReference>
<evidence type="ECO:0000259" key="13">
    <source>
        <dbReference type="SMART" id="SM00479"/>
    </source>
</evidence>
<dbReference type="InterPro" id="IPR044923">
    <property type="entry name" value="PolC_middle_finger_sf"/>
</dbReference>
<dbReference type="RefSeq" id="WP_209465809.1">
    <property type="nucleotide sequence ID" value="NZ_JAGGLG010000006.1"/>
</dbReference>
<comment type="catalytic activity">
    <reaction evidence="10 11">
        <text>DNA(n) + a 2'-deoxyribonucleoside 5'-triphosphate = DNA(n+1) + diphosphate</text>
        <dbReference type="Rhea" id="RHEA:22508"/>
        <dbReference type="Rhea" id="RHEA-COMP:17339"/>
        <dbReference type="Rhea" id="RHEA-COMP:17340"/>
        <dbReference type="ChEBI" id="CHEBI:33019"/>
        <dbReference type="ChEBI" id="CHEBI:61560"/>
        <dbReference type="ChEBI" id="CHEBI:173112"/>
        <dbReference type="EC" id="2.7.7.7"/>
    </reaction>
</comment>
<evidence type="ECO:0000259" key="14">
    <source>
        <dbReference type="SMART" id="SM00481"/>
    </source>
</evidence>
<evidence type="ECO:0000256" key="8">
    <source>
        <dbReference type="ARBA" id="ARBA00022839"/>
    </source>
</evidence>
<dbReference type="SMART" id="SM00479">
    <property type="entry name" value="EXOIII"/>
    <property type="match status" value="1"/>
</dbReference>
<keyword evidence="5 11" id="KW-0235">DNA replication</keyword>
<feature type="domain" description="Exonuclease" evidence="13">
    <location>
        <begin position="455"/>
        <end position="621"/>
    </location>
</feature>
<dbReference type="CDD" id="cd06127">
    <property type="entry name" value="DEDDh"/>
    <property type="match status" value="1"/>
</dbReference>
<name>A0ABS4JQ53_9FIRM</name>
<sequence length="1477" mass="163515">MSPQSDWLSLIDAAQFSPAVQAFLAGARVVRVEVNRQARSVALHLASPVRLPYEERAPLAAAVAEACLGGLAAAVTVVPVRDADPEADPAERLTEAWADILLQLKAALPLVNGILDRAEQRVEGKSLVLELPTAAQAEVALQRGVVPVLERLVRRETGCALQVRLTHRPAPKPEPLRQAPAIPDDPFADVEEEEVPLPPEPVPAEPDPAEAYLEQWMQRQSAFGKKEAAAAAPPSEGPVKGKPIPDDVPVRPIATITEEENRVVIEGEVVGLDSRDLKSGRQLISFGICDLRRAERPGDLGDTLPVKLFRDPQKEPDYLAVIKNGTWLKVRGNVQVDKFSGELTLLADDVVVGKRPDRSDTYEGPLKRVELHAHTTMSAMDGMIDPADLVKTAVKWGHKAVAITDHGVVQAFPAASHVKVPEDFKVIYGCELFLVDDGTPVVARPPENVALADAEFVVLDIETTGFSPIGDDIIELGAVRFRNGEVGESFQSFVRPSKPIPEEVQKLTNITPDMVENAPGPAEALRAFFEFVGDAIVVAHNAQFDYSFLRYHRQKHLGEPFDNPVLDTLTLARAVLPHMRSHSLAALTKELQVPLVDHHRADADAKTAAMVLGKLLERAEGVETVADLNGLTRSINAEQLRPYHATCLVKTQAGMKNLYKLISLSHIEYFNRTPRVPRTELEKHREGLLIGSSTYGGHLFDALLRGVPEPELEQMVAWYDYLEILPRDCLAFLLQSGQVNSEEQLLSLNRRIYELGKRLGKPVCAVSDAHFLEPYQQIFRRILKGGIGFRDEYDGPFYLRTTEEMLAEFAYLGEEAAYEVVVTNPNAIAEQIERVKVVPDKLYPPVLEGSVEETRRLSWEKVKRVYGDPVPEKIAQRLEKELNAIIGNGFAVSYYISHLLVKKSNELGYLVGSRGSVGSSFVAWAMDITEVNALPPHYICPSCKYLEWHDDGKTGSGFDLPRKACPKCGTQLDRDGQDIPFETFLGFKGDKVPDIDLNFSGDVQGRIQKFSEELLGGEKYVFKAGTVGTIAEKTAYGMVRAWLEENNIAGVREAHIGYLAAGVAGVKRTTGQHPGGMVVCPVGMEIEEVTPVQYPADDRSSGVKTTHFDYHSFEQALMKLDILGHDDPTMLRMLQDLYREKTGNPDFDIRKVPVDDPDVLALFSPGGNRVLGIDDGRLQFDLGTIVLPEMGTRFVRQMLMETSPRNFSDLVRISGLSHGTDVWTNNAQELVKKGIPFQDVIGCRDDIMVQLIYWGVEPATAFKIMESVRKGKGLTPEMEETMKACNVPDWYIWSCKQIKYMFPKAHAAAYVLSCLRIAWFKVHEPLLFYAAYLSVRAGSVDANLLVQGPEAVRRYVQEIEAKGRDATPKEKDSLTEYELVEEAFLRGIRFARVDLYRSDATRYQIIGENLLLCPFNSLAGLGDSAAQAIVEARAQGEFHSKEDLKNRARLNKSVMELLENHGCLSGLPEGNQLVFGF</sequence>
<dbReference type="InterPro" id="IPR006308">
    <property type="entry name" value="Pol_III_a_PolC-type_gram_pos"/>
</dbReference>
<dbReference type="SUPFAM" id="SSF81585">
    <property type="entry name" value="PsbU/PolX domain-like"/>
    <property type="match status" value="1"/>
</dbReference>